<dbReference type="STRING" id="1121001.SAMN02745857_04085"/>
<dbReference type="PANTHER" id="PTHR35602:SF3">
    <property type="entry name" value="ESTERASE YQIA"/>
    <property type="match status" value="1"/>
</dbReference>
<evidence type="ECO:0000313" key="1">
    <source>
        <dbReference type="EMBL" id="SMC29745.1"/>
    </source>
</evidence>
<dbReference type="PANTHER" id="PTHR35602">
    <property type="entry name" value="ESTERASE YQIA-RELATED"/>
    <property type="match status" value="1"/>
</dbReference>
<dbReference type="Gene3D" id="3.40.50.1820">
    <property type="entry name" value="alpha/beta hydrolase"/>
    <property type="match status" value="1"/>
</dbReference>
<dbReference type="Proteomes" id="UP000192761">
    <property type="component" value="Unassembled WGS sequence"/>
</dbReference>
<evidence type="ECO:0000313" key="2">
    <source>
        <dbReference type="Proteomes" id="UP000192761"/>
    </source>
</evidence>
<dbReference type="InterPro" id="IPR029058">
    <property type="entry name" value="AB_hydrolase_fold"/>
</dbReference>
<accession>A0A1W1Y0T6</accession>
<dbReference type="AlphaFoldDB" id="A0A1W1Y0T6"/>
<evidence type="ECO:0008006" key="3">
    <source>
        <dbReference type="Google" id="ProtNLM"/>
    </source>
</evidence>
<dbReference type="Pfam" id="PF05728">
    <property type="entry name" value="UPF0227"/>
    <property type="match status" value="1"/>
</dbReference>
<name>A0A1W1Y0T6_9NEIS</name>
<dbReference type="RefSeq" id="WP_084092998.1">
    <property type="nucleotide sequence ID" value="NZ_FWXD01000042.1"/>
</dbReference>
<sequence>MSLPHLIYLHGFLSSPFSQKAQDTAVWMAEQQLADYLHCPQLPMEPLACGELIRHEVEKLRGEKLCFIGSSLGGYFATWAVEEFGGKAVLINPAVRPYEELANHIGPQRNYQTGELYQIDLSFADTLRLYERVPTDLSRYWLLTQTGDEVLDYRHAVAKFAGSRQDVEEGGDHGFQNFARWLPAIWAFAQDQP</sequence>
<protein>
    <recommendedName>
        <fullName evidence="3">Esterase</fullName>
    </recommendedName>
</protein>
<gene>
    <name evidence="1" type="ORF">SAMN02745857_04085</name>
</gene>
<reference evidence="1 2" key="1">
    <citation type="submission" date="2017-04" db="EMBL/GenBank/DDBJ databases">
        <authorList>
            <person name="Afonso C.L."/>
            <person name="Miller P.J."/>
            <person name="Scott M.A."/>
            <person name="Spackman E."/>
            <person name="Goraichik I."/>
            <person name="Dimitrov K.M."/>
            <person name="Suarez D.L."/>
            <person name="Swayne D.E."/>
        </authorList>
    </citation>
    <scope>NUCLEOTIDE SEQUENCE [LARGE SCALE GENOMIC DNA]</scope>
    <source>
        <strain evidence="1 2">DSM 23236</strain>
    </source>
</reference>
<dbReference type="OrthoDB" id="9814831at2"/>
<dbReference type="InterPro" id="IPR008886">
    <property type="entry name" value="UPF0227/Esterase_YqiA"/>
</dbReference>
<keyword evidence="2" id="KW-1185">Reference proteome</keyword>
<proteinExistence type="predicted"/>
<dbReference type="SUPFAM" id="SSF53474">
    <property type="entry name" value="alpha/beta-Hydrolases"/>
    <property type="match status" value="1"/>
</dbReference>
<organism evidence="1 2">
    <name type="scientific">Andreprevotia lacus DSM 23236</name>
    <dbReference type="NCBI Taxonomy" id="1121001"/>
    <lineage>
        <taxon>Bacteria</taxon>
        <taxon>Pseudomonadati</taxon>
        <taxon>Pseudomonadota</taxon>
        <taxon>Betaproteobacteria</taxon>
        <taxon>Neisseriales</taxon>
        <taxon>Chitinibacteraceae</taxon>
        <taxon>Andreprevotia</taxon>
    </lineage>
</organism>
<dbReference type="EMBL" id="FWXD01000042">
    <property type="protein sequence ID" value="SMC29745.1"/>
    <property type="molecule type" value="Genomic_DNA"/>
</dbReference>